<keyword evidence="5" id="KW-1185">Reference proteome</keyword>
<feature type="domain" description="CCHC-type" evidence="3">
    <location>
        <begin position="59"/>
        <end position="72"/>
    </location>
</feature>
<evidence type="ECO:0000256" key="2">
    <source>
        <dbReference type="SAM" id="MobiDB-lite"/>
    </source>
</evidence>
<evidence type="ECO:0000259" key="3">
    <source>
        <dbReference type="PROSITE" id="PS50158"/>
    </source>
</evidence>
<dbReference type="EMBL" id="JAHLQT010000697">
    <property type="protein sequence ID" value="KAG7178180.1"/>
    <property type="molecule type" value="Genomic_DNA"/>
</dbReference>
<name>A0A8J5NEF5_HOMAM</name>
<proteinExistence type="predicted"/>
<evidence type="ECO:0000256" key="1">
    <source>
        <dbReference type="PROSITE-ProRule" id="PRU00047"/>
    </source>
</evidence>
<feature type="compositionally biased region" description="Basic and acidic residues" evidence="2">
    <location>
        <begin position="248"/>
        <end position="257"/>
    </location>
</feature>
<feature type="compositionally biased region" description="Basic and acidic residues" evidence="2">
    <location>
        <begin position="220"/>
        <end position="233"/>
    </location>
</feature>
<feature type="non-terminal residue" evidence="4">
    <location>
        <position position="1"/>
    </location>
</feature>
<dbReference type="InterPro" id="IPR001878">
    <property type="entry name" value="Znf_CCHC"/>
</dbReference>
<reference evidence="4" key="1">
    <citation type="journal article" date="2021" name="Sci. Adv.">
        <title>The American lobster genome reveals insights on longevity, neural, and immune adaptations.</title>
        <authorList>
            <person name="Polinski J.M."/>
            <person name="Zimin A.V."/>
            <person name="Clark K.F."/>
            <person name="Kohn A.B."/>
            <person name="Sadowski N."/>
            <person name="Timp W."/>
            <person name="Ptitsyn A."/>
            <person name="Khanna P."/>
            <person name="Romanova D.Y."/>
            <person name="Williams P."/>
            <person name="Greenwood S.J."/>
            <person name="Moroz L.L."/>
            <person name="Walt D.R."/>
            <person name="Bodnar A.G."/>
        </authorList>
    </citation>
    <scope>NUCLEOTIDE SEQUENCE</scope>
    <source>
        <strain evidence="4">GMGI-L3</strain>
    </source>
</reference>
<organism evidence="4 5">
    <name type="scientific">Homarus americanus</name>
    <name type="common">American lobster</name>
    <dbReference type="NCBI Taxonomy" id="6706"/>
    <lineage>
        <taxon>Eukaryota</taxon>
        <taxon>Metazoa</taxon>
        <taxon>Ecdysozoa</taxon>
        <taxon>Arthropoda</taxon>
        <taxon>Crustacea</taxon>
        <taxon>Multicrustacea</taxon>
        <taxon>Malacostraca</taxon>
        <taxon>Eumalacostraca</taxon>
        <taxon>Eucarida</taxon>
        <taxon>Decapoda</taxon>
        <taxon>Pleocyemata</taxon>
        <taxon>Astacidea</taxon>
        <taxon>Nephropoidea</taxon>
        <taxon>Nephropidae</taxon>
        <taxon>Homarus</taxon>
    </lineage>
</organism>
<feature type="region of interest" description="Disordered" evidence="2">
    <location>
        <begin position="203"/>
        <end position="263"/>
    </location>
</feature>
<protein>
    <recommendedName>
        <fullName evidence="3">CCHC-type domain-containing protein</fullName>
    </recommendedName>
</protein>
<gene>
    <name evidence="4" type="ORF">Hamer_G003969</name>
</gene>
<dbReference type="GO" id="GO:0008270">
    <property type="term" value="F:zinc ion binding"/>
    <property type="evidence" value="ECO:0007669"/>
    <property type="project" value="UniProtKB-KW"/>
</dbReference>
<accession>A0A8J5NEF5</accession>
<keyword evidence="1" id="KW-0863">Zinc-finger</keyword>
<keyword evidence="1" id="KW-0862">Zinc</keyword>
<sequence length="263" mass="29292">MGNEIIINIISKYGKMERMRLNKYTKGPAAGLLNGTKNFQVTVGGRSLTFLYAGQRKTCYKCGHEGHLTIDCHTEEVDKVNINNEEEFPVIQLSGEIHSSRAGVKEGEESVTIQKVPYTQIVSENAVQETCTRCEAEIHTERNNVDQTKGKISCENLEYDKADDMEATNMTGTECEVARGENMDRMGEIVELEINDSEDENQVKVKTDGGTNGDISKISGKKDLTKQNKKNENQSDLSDQTENVLECGKGRKEDGKKMNQIGK</sequence>
<feature type="compositionally biased region" description="Polar residues" evidence="2">
    <location>
        <begin position="234"/>
        <end position="243"/>
    </location>
</feature>
<dbReference type="PROSITE" id="PS50158">
    <property type="entry name" value="ZF_CCHC"/>
    <property type="match status" value="1"/>
</dbReference>
<comment type="caution">
    <text evidence="4">The sequence shown here is derived from an EMBL/GenBank/DDBJ whole genome shotgun (WGS) entry which is preliminary data.</text>
</comment>
<dbReference type="GO" id="GO:0003676">
    <property type="term" value="F:nucleic acid binding"/>
    <property type="evidence" value="ECO:0007669"/>
    <property type="project" value="InterPro"/>
</dbReference>
<keyword evidence="1" id="KW-0479">Metal-binding</keyword>
<dbReference type="AlphaFoldDB" id="A0A8J5NEF5"/>
<evidence type="ECO:0000313" key="5">
    <source>
        <dbReference type="Proteomes" id="UP000747542"/>
    </source>
</evidence>
<evidence type="ECO:0000313" key="4">
    <source>
        <dbReference type="EMBL" id="KAG7178180.1"/>
    </source>
</evidence>
<dbReference type="Proteomes" id="UP000747542">
    <property type="component" value="Unassembled WGS sequence"/>
</dbReference>
<dbReference type="Gene3D" id="4.10.60.10">
    <property type="entry name" value="Zinc finger, CCHC-type"/>
    <property type="match status" value="1"/>
</dbReference>